<dbReference type="Proteomes" id="UP000030980">
    <property type="component" value="Unassembled WGS sequence"/>
</dbReference>
<evidence type="ECO:0000313" key="2">
    <source>
        <dbReference type="EMBL" id="SIR45845.1"/>
    </source>
</evidence>
<dbReference type="EMBL" id="JTAK01000002">
    <property type="protein sequence ID" value="KHO65757.1"/>
    <property type="molecule type" value="Genomic_DNA"/>
</dbReference>
<dbReference type="PATRIC" id="fig|706570.3.peg.3360"/>
<evidence type="ECO:0000313" key="4">
    <source>
        <dbReference type="Proteomes" id="UP000186079"/>
    </source>
</evidence>
<reference evidence="2 4" key="2">
    <citation type="submission" date="2017-01" db="EMBL/GenBank/DDBJ databases">
        <authorList>
            <person name="Mah S.A."/>
            <person name="Swanson W.J."/>
            <person name="Moy G.W."/>
            <person name="Vacquier V.D."/>
        </authorList>
    </citation>
    <scope>NUCLEOTIDE SEQUENCE [LARGE SCALE GENOMIC DNA]</scope>
    <source>
        <strain evidence="2 4">ATCC 29606</strain>
    </source>
</reference>
<dbReference type="EMBL" id="FTMC01000026">
    <property type="protein sequence ID" value="SIR45845.1"/>
    <property type="molecule type" value="Genomic_DNA"/>
</dbReference>
<evidence type="ECO:0000313" key="1">
    <source>
        <dbReference type="EMBL" id="KHO65757.1"/>
    </source>
</evidence>
<accession>A0A0B3C2J9</accession>
<proteinExistence type="predicted"/>
<gene>
    <name evidence="1" type="ORF">PT85_06860</name>
    <name evidence="2" type="ORF">SAMN05421672_1264</name>
</gene>
<dbReference type="STRING" id="706570.PT85_06860"/>
<dbReference type="RefSeq" id="WP_027589158.1">
    <property type="nucleotide sequence ID" value="NZ_FMUP01000001.1"/>
</dbReference>
<dbReference type="Proteomes" id="UP000186079">
    <property type="component" value="Unassembled WGS sequence"/>
</dbReference>
<keyword evidence="3" id="KW-1185">Reference proteome</keyword>
<reference evidence="1 3" key="1">
    <citation type="submission" date="2014-11" db="EMBL/GenBank/DDBJ databases">
        <title>Genome sequence of Pseudomonas tuomuerensis JCM 14085.</title>
        <authorList>
            <person name="Shin S.-K."/>
            <person name="Yi H."/>
        </authorList>
    </citation>
    <scope>NUCLEOTIDE SEQUENCE [LARGE SCALE GENOMIC DNA]</scope>
    <source>
        <strain evidence="1 3">JCM 14085</strain>
    </source>
</reference>
<dbReference type="AlphaFoldDB" id="A0A0B2D4Q8"/>
<sequence>MQAESIVYGCIRGWPATDPLGAEVRQAHNRRMLAELPDEQWSFLGREMFSCCEQPGAGLFQTQVIHFGASYPGIEYEWKLWVAQFEELLRRLYWSSAVVHLETELSGTHTFHWESESGLHSPRQGELRMRCAWEREGARI</sequence>
<accession>A0A0B2D4Q8</accession>
<dbReference type="OrthoDB" id="8855241at2"/>
<organism evidence="1 3">
    <name type="scientific">Pseudomonas flexibilis</name>
    <dbReference type="NCBI Taxonomy" id="706570"/>
    <lineage>
        <taxon>Bacteria</taxon>
        <taxon>Pseudomonadati</taxon>
        <taxon>Pseudomonadota</taxon>
        <taxon>Gammaproteobacteria</taxon>
        <taxon>Pseudomonadales</taxon>
        <taxon>Pseudomonadaceae</taxon>
        <taxon>Pseudomonas</taxon>
    </lineage>
</organism>
<protein>
    <submittedName>
        <fullName evidence="1">Uncharacterized protein</fullName>
    </submittedName>
</protein>
<evidence type="ECO:0000313" key="3">
    <source>
        <dbReference type="Proteomes" id="UP000030980"/>
    </source>
</evidence>
<name>A0A0B2D4Q8_9PSED</name>